<evidence type="ECO:0000313" key="9">
    <source>
        <dbReference type="EMBL" id="MEQ2520055.1"/>
    </source>
</evidence>
<dbReference type="InterPro" id="IPR014284">
    <property type="entry name" value="RNA_pol_sigma-70_dom"/>
</dbReference>
<evidence type="ECO:0000313" key="10">
    <source>
        <dbReference type="Proteomes" id="UP001477672"/>
    </source>
</evidence>
<keyword evidence="10" id="KW-1185">Reference proteome</keyword>
<evidence type="ECO:0000256" key="3">
    <source>
        <dbReference type="ARBA" id="ARBA00023082"/>
    </source>
</evidence>
<dbReference type="PANTHER" id="PTHR43133:SF60">
    <property type="entry name" value="RNA POLYMERASE SIGMA FACTOR SIGV"/>
    <property type="match status" value="1"/>
</dbReference>
<dbReference type="InterPro" id="IPR036388">
    <property type="entry name" value="WH-like_DNA-bd_sf"/>
</dbReference>
<evidence type="ECO:0000256" key="1">
    <source>
        <dbReference type="ARBA" id="ARBA00010641"/>
    </source>
</evidence>
<dbReference type="PANTHER" id="PTHR43133">
    <property type="entry name" value="RNA POLYMERASE ECF-TYPE SIGMA FACTO"/>
    <property type="match status" value="1"/>
</dbReference>
<evidence type="ECO:0000256" key="4">
    <source>
        <dbReference type="ARBA" id="ARBA00023125"/>
    </source>
</evidence>
<dbReference type="InterPro" id="IPR013325">
    <property type="entry name" value="RNA_pol_sigma_r2"/>
</dbReference>
<keyword evidence="3 6" id="KW-0731">Sigma factor</keyword>
<dbReference type="SUPFAM" id="SSF88946">
    <property type="entry name" value="Sigma2 domain of RNA polymerase sigma factors"/>
    <property type="match status" value="1"/>
</dbReference>
<keyword evidence="2 6" id="KW-0805">Transcription regulation</keyword>
<dbReference type="InterPro" id="IPR013324">
    <property type="entry name" value="RNA_pol_sigma_r3/r4-like"/>
</dbReference>
<name>A0ABV1GDZ1_9FIRM</name>
<evidence type="ECO:0000256" key="5">
    <source>
        <dbReference type="ARBA" id="ARBA00023163"/>
    </source>
</evidence>
<dbReference type="RefSeq" id="WP_349215498.1">
    <property type="nucleotide sequence ID" value="NZ_JBBMFA010000080.1"/>
</dbReference>
<dbReference type="InterPro" id="IPR000838">
    <property type="entry name" value="RNA_pol_sigma70_ECF_CS"/>
</dbReference>
<dbReference type="InterPro" id="IPR007627">
    <property type="entry name" value="RNA_pol_sigma70_r2"/>
</dbReference>
<comment type="similarity">
    <text evidence="1 6">Belongs to the sigma-70 factor family. ECF subfamily.</text>
</comment>
<dbReference type="InterPro" id="IPR039425">
    <property type="entry name" value="RNA_pol_sigma-70-like"/>
</dbReference>
<evidence type="ECO:0000256" key="2">
    <source>
        <dbReference type="ARBA" id="ARBA00023015"/>
    </source>
</evidence>
<dbReference type="Pfam" id="PF04542">
    <property type="entry name" value="Sigma70_r2"/>
    <property type="match status" value="1"/>
</dbReference>
<dbReference type="PROSITE" id="PS01063">
    <property type="entry name" value="SIGMA70_ECF"/>
    <property type="match status" value="1"/>
</dbReference>
<dbReference type="Gene3D" id="1.10.1740.10">
    <property type="match status" value="1"/>
</dbReference>
<comment type="caution">
    <text evidence="9">The sequence shown here is derived from an EMBL/GenBank/DDBJ whole genome shotgun (WGS) entry which is preliminary data.</text>
</comment>
<reference evidence="9 10" key="1">
    <citation type="submission" date="2024-03" db="EMBL/GenBank/DDBJ databases">
        <title>Human intestinal bacterial collection.</title>
        <authorList>
            <person name="Pauvert C."/>
            <person name="Hitch T.C.A."/>
            <person name="Clavel T."/>
        </authorList>
    </citation>
    <scope>NUCLEOTIDE SEQUENCE [LARGE SCALE GENOMIC DNA]</scope>
    <source>
        <strain evidence="9 10">CLA-JM-H11</strain>
    </source>
</reference>
<feature type="domain" description="RNA polymerase sigma-70 region 2" evidence="7">
    <location>
        <begin position="9"/>
        <end position="73"/>
    </location>
</feature>
<keyword evidence="4 6" id="KW-0238">DNA-binding</keyword>
<dbReference type="SUPFAM" id="SSF88659">
    <property type="entry name" value="Sigma3 and sigma4 domains of RNA polymerase sigma factors"/>
    <property type="match status" value="1"/>
</dbReference>
<dbReference type="Proteomes" id="UP001477672">
    <property type="component" value="Unassembled WGS sequence"/>
</dbReference>
<protein>
    <recommendedName>
        <fullName evidence="6">RNA polymerase sigma factor</fullName>
    </recommendedName>
</protein>
<dbReference type="Gene3D" id="1.10.10.10">
    <property type="entry name" value="Winged helix-like DNA-binding domain superfamily/Winged helix DNA-binding domain"/>
    <property type="match status" value="1"/>
</dbReference>
<organism evidence="9 10">
    <name type="scientific">Ruthenibacterium intestinale</name>
    <dbReference type="NCBI Taxonomy" id="3133163"/>
    <lineage>
        <taxon>Bacteria</taxon>
        <taxon>Bacillati</taxon>
        <taxon>Bacillota</taxon>
        <taxon>Clostridia</taxon>
        <taxon>Eubacteriales</taxon>
        <taxon>Oscillospiraceae</taxon>
        <taxon>Ruthenibacterium</taxon>
    </lineage>
</organism>
<proteinExistence type="inferred from homology"/>
<feature type="domain" description="RNA polymerase sigma factor 70 region 4 type 2" evidence="8">
    <location>
        <begin position="109"/>
        <end position="159"/>
    </location>
</feature>
<dbReference type="NCBIfam" id="TIGR02937">
    <property type="entry name" value="sigma70-ECF"/>
    <property type="match status" value="1"/>
</dbReference>
<dbReference type="EMBL" id="JBBMFA010000080">
    <property type="protein sequence ID" value="MEQ2520055.1"/>
    <property type="molecule type" value="Genomic_DNA"/>
</dbReference>
<gene>
    <name evidence="9" type="ORF">WMO24_06395</name>
</gene>
<dbReference type="Pfam" id="PF08281">
    <property type="entry name" value="Sigma70_r4_2"/>
    <property type="match status" value="1"/>
</dbReference>
<evidence type="ECO:0000256" key="6">
    <source>
        <dbReference type="RuleBase" id="RU000716"/>
    </source>
</evidence>
<accession>A0ABV1GDZ1</accession>
<dbReference type="InterPro" id="IPR013249">
    <property type="entry name" value="RNA_pol_sigma70_r4_t2"/>
</dbReference>
<sequence>MTAGEYEAMVRQYEKLVYTVCYQLVRDVHTAEDLAQDAFLSAWLHRDDCRPDARKAWLCRIAVNKAKDYLKSAHCRHTQVTADETLRLFSDTAPGPEQLAEDRDAARRALESIRTMDGPYRDVCTAYFVQERPAAQIALQLNRPARTVHTQIYRARARLRSQLATA</sequence>
<keyword evidence="5 6" id="KW-0804">Transcription</keyword>
<evidence type="ECO:0000259" key="8">
    <source>
        <dbReference type="Pfam" id="PF08281"/>
    </source>
</evidence>
<evidence type="ECO:0000259" key="7">
    <source>
        <dbReference type="Pfam" id="PF04542"/>
    </source>
</evidence>